<evidence type="ECO:0000256" key="6">
    <source>
        <dbReference type="RuleBase" id="RU366034"/>
    </source>
</evidence>
<evidence type="ECO:0000256" key="4">
    <source>
        <dbReference type="ARBA" id="ARBA00022842"/>
    </source>
</evidence>
<dbReference type="Proteomes" id="UP001556367">
    <property type="component" value="Unassembled WGS sequence"/>
</dbReference>
<evidence type="ECO:0000313" key="7">
    <source>
        <dbReference type="EMBL" id="KAL0947618.1"/>
    </source>
</evidence>
<dbReference type="PANTHER" id="PTHR35201">
    <property type="entry name" value="TERPENE SYNTHASE"/>
    <property type="match status" value="1"/>
</dbReference>
<reference evidence="8" key="1">
    <citation type="submission" date="2024-06" db="EMBL/GenBank/DDBJ databases">
        <title>Multi-omics analyses provide insights into the biosynthesis of the anticancer antibiotic pleurotin in Hohenbuehelia grisea.</title>
        <authorList>
            <person name="Weaver J.A."/>
            <person name="Alberti F."/>
        </authorList>
    </citation>
    <scope>NUCLEOTIDE SEQUENCE [LARGE SCALE GENOMIC DNA]</scope>
    <source>
        <strain evidence="8">T-177</strain>
    </source>
</reference>
<dbReference type="InterPro" id="IPR008949">
    <property type="entry name" value="Isoprenoid_synthase_dom_sf"/>
</dbReference>
<protein>
    <recommendedName>
        <fullName evidence="6">Terpene synthase</fullName>
        <ecNumber evidence="6">4.2.3.-</ecNumber>
    </recommendedName>
</protein>
<sequence length="335" mass="38156">MPSKAAQFTLPDTLSRWPWQRHLNPHYEKIKMESDSWVEGFGLLEPAPQMAFNACNFIASLFYPKIDGPMLRFACDLMQLFFIYEEFSDSAGEQDAKKLAEDVMNAMRNSAAQPPVDEHVVAQMARELWLSIPDGVNETPKQRFLDTFDAYVSAVTQEAYDRSIHLVRDVQAYLELRRLTIGIYPSIALLEFVLDLPEEVLEHKAIEEQRALAIDMILICNDICSYNVEQSKGEASHNFIVILMRELQVDIAGAMDWLSAHHKTLVDRFLVQMASLPSLGADLDQRVQQYVNGLGDIVRGNDCWSFESERYFGKHGREIQKHRVVTLSPAIADVS</sequence>
<dbReference type="EC" id="4.2.3.-" evidence="6"/>
<evidence type="ECO:0000256" key="5">
    <source>
        <dbReference type="ARBA" id="ARBA00023239"/>
    </source>
</evidence>
<evidence type="ECO:0000313" key="8">
    <source>
        <dbReference type="Proteomes" id="UP001556367"/>
    </source>
</evidence>
<keyword evidence="4 6" id="KW-0460">Magnesium</keyword>
<keyword evidence="5 6" id="KW-0456">Lyase</keyword>
<dbReference type="Pfam" id="PF19086">
    <property type="entry name" value="Terpene_syn_C_2"/>
    <property type="match status" value="1"/>
</dbReference>
<evidence type="ECO:0000256" key="1">
    <source>
        <dbReference type="ARBA" id="ARBA00001946"/>
    </source>
</evidence>
<dbReference type="InterPro" id="IPR034686">
    <property type="entry name" value="Terpene_cyclase-like_2"/>
</dbReference>
<proteinExistence type="inferred from homology"/>
<comment type="cofactor">
    <cofactor evidence="1 6">
        <name>Mg(2+)</name>
        <dbReference type="ChEBI" id="CHEBI:18420"/>
    </cofactor>
</comment>
<dbReference type="EMBL" id="JASNQZ010000015">
    <property type="protein sequence ID" value="KAL0947618.1"/>
    <property type="molecule type" value="Genomic_DNA"/>
</dbReference>
<dbReference type="SUPFAM" id="SSF48576">
    <property type="entry name" value="Terpenoid synthases"/>
    <property type="match status" value="1"/>
</dbReference>
<dbReference type="Gene3D" id="1.10.600.10">
    <property type="entry name" value="Farnesyl Diphosphate Synthase"/>
    <property type="match status" value="1"/>
</dbReference>
<comment type="caution">
    <text evidence="7">The sequence shown here is derived from an EMBL/GenBank/DDBJ whole genome shotgun (WGS) entry which is preliminary data.</text>
</comment>
<accession>A0ABR3IWF1</accession>
<evidence type="ECO:0000256" key="2">
    <source>
        <dbReference type="ARBA" id="ARBA00006333"/>
    </source>
</evidence>
<keyword evidence="3 6" id="KW-0479">Metal-binding</keyword>
<name>A0ABR3IWF1_9AGAR</name>
<organism evidence="7 8">
    <name type="scientific">Hohenbuehelia grisea</name>
    <dbReference type="NCBI Taxonomy" id="104357"/>
    <lineage>
        <taxon>Eukaryota</taxon>
        <taxon>Fungi</taxon>
        <taxon>Dikarya</taxon>
        <taxon>Basidiomycota</taxon>
        <taxon>Agaricomycotina</taxon>
        <taxon>Agaricomycetes</taxon>
        <taxon>Agaricomycetidae</taxon>
        <taxon>Agaricales</taxon>
        <taxon>Pleurotineae</taxon>
        <taxon>Pleurotaceae</taxon>
        <taxon>Hohenbuehelia</taxon>
    </lineage>
</organism>
<dbReference type="PANTHER" id="PTHR35201:SF4">
    <property type="entry name" value="BETA-PINACENE SYNTHASE-RELATED"/>
    <property type="match status" value="1"/>
</dbReference>
<gene>
    <name evidence="7" type="ORF">HGRIS_013708</name>
</gene>
<comment type="similarity">
    <text evidence="2 6">Belongs to the terpene synthase family.</text>
</comment>
<evidence type="ECO:0000256" key="3">
    <source>
        <dbReference type="ARBA" id="ARBA00022723"/>
    </source>
</evidence>
<keyword evidence="8" id="KW-1185">Reference proteome</keyword>